<reference evidence="1 2" key="1">
    <citation type="journal article" date="2011" name="PLoS Pathog.">
        <title>Dynamic evolution of pathogenicity revealed by sequencing and comparative genomics of 19 Pseudomonas syringae isolates.</title>
        <authorList>
            <person name="Baltrus D.A."/>
            <person name="Nishimura M.T."/>
            <person name="Romanchuk A."/>
            <person name="Chang J.H."/>
            <person name="Mukhtar M.S."/>
            <person name="Cherkis K."/>
            <person name="Roach J."/>
            <person name="Grant S.R."/>
            <person name="Jones C.D."/>
            <person name="Dangl J.L."/>
        </authorList>
    </citation>
    <scope>NUCLEOTIDE SEQUENCE [LARGE SCALE GENOMIC DNA]</scope>
    <source>
        <strain evidence="2">race 4</strain>
    </source>
</reference>
<sequence>MNRLWLHELDAVAVPRQWLRGAFEFLQAWHKVTTGTPGDSRLATHLVDADVIISADKNFVRFGERCRDEGPFSIGKTLRAQANRAGVDEVLQWVSKP</sequence>
<dbReference type="Proteomes" id="UP000005466">
    <property type="component" value="Unassembled WGS sequence"/>
</dbReference>
<feature type="non-terminal residue" evidence="1">
    <location>
        <position position="97"/>
    </location>
</feature>
<dbReference type="AlphaFoldDB" id="F3CK82"/>
<dbReference type="EMBL" id="ADWY01004347">
    <property type="protein sequence ID" value="EGH19674.1"/>
    <property type="molecule type" value="Genomic_DNA"/>
</dbReference>
<name>F3CK82_PSESG</name>
<proteinExistence type="predicted"/>
<evidence type="ECO:0000313" key="2">
    <source>
        <dbReference type="Proteomes" id="UP000005466"/>
    </source>
</evidence>
<accession>F3CK82</accession>
<organism evidence="1 2">
    <name type="scientific">Pseudomonas savastanoi pv. glycinea str. race 4</name>
    <dbReference type="NCBI Taxonomy" id="875330"/>
    <lineage>
        <taxon>Bacteria</taxon>
        <taxon>Pseudomonadati</taxon>
        <taxon>Pseudomonadota</taxon>
        <taxon>Gammaproteobacteria</taxon>
        <taxon>Pseudomonadales</taxon>
        <taxon>Pseudomonadaceae</taxon>
        <taxon>Pseudomonas</taxon>
    </lineage>
</organism>
<gene>
    <name evidence="1" type="ORF">Pgy4_42614</name>
</gene>
<protein>
    <recommendedName>
        <fullName evidence="3">DUF5615 domain-containing protein</fullName>
    </recommendedName>
</protein>
<evidence type="ECO:0008006" key="3">
    <source>
        <dbReference type="Google" id="ProtNLM"/>
    </source>
</evidence>
<evidence type="ECO:0000313" key="1">
    <source>
        <dbReference type="EMBL" id="EGH19674.1"/>
    </source>
</evidence>
<dbReference type="HOGENOM" id="CLU_2351671_0_0_6"/>
<comment type="caution">
    <text evidence="1">The sequence shown here is derived from an EMBL/GenBank/DDBJ whole genome shotgun (WGS) entry which is preliminary data.</text>
</comment>